<evidence type="ECO:0000313" key="3">
    <source>
        <dbReference type="Proteomes" id="UP000055045"/>
    </source>
</evidence>
<gene>
    <name evidence="2" type="ORF">ACN42_g6944</name>
</gene>
<dbReference type="EMBL" id="LLXE01000186">
    <property type="protein sequence ID" value="KUM60199.1"/>
    <property type="molecule type" value="Genomic_DNA"/>
</dbReference>
<organism evidence="2 3">
    <name type="scientific">Penicillium freii</name>
    <dbReference type="NCBI Taxonomy" id="48697"/>
    <lineage>
        <taxon>Eukaryota</taxon>
        <taxon>Fungi</taxon>
        <taxon>Dikarya</taxon>
        <taxon>Ascomycota</taxon>
        <taxon>Pezizomycotina</taxon>
        <taxon>Eurotiomycetes</taxon>
        <taxon>Eurotiomycetidae</taxon>
        <taxon>Eurotiales</taxon>
        <taxon>Aspergillaceae</taxon>
        <taxon>Penicillium</taxon>
    </lineage>
</organism>
<evidence type="ECO:0000256" key="1">
    <source>
        <dbReference type="SAM" id="MobiDB-lite"/>
    </source>
</evidence>
<feature type="compositionally biased region" description="Polar residues" evidence="1">
    <location>
        <begin position="22"/>
        <end position="33"/>
    </location>
</feature>
<dbReference type="AlphaFoldDB" id="A0A101MGK8"/>
<comment type="caution">
    <text evidence="2">The sequence shown here is derived from an EMBL/GenBank/DDBJ whole genome shotgun (WGS) entry which is preliminary data.</text>
</comment>
<evidence type="ECO:0000313" key="2">
    <source>
        <dbReference type="EMBL" id="KUM60199.1"/>
    </source>
</evidence>
<reference evidence="2 3" key="1">
    <citation type="submission" date="2015-10" db="EMBL/GenBank/DDBJ databases">
        <title>Genome sequencing of Penicillium freii.</title>
        <authorList>
            <person name="Nguyen H.D."/>
            <person name="Visagie C.M."/>
            <person name="Seifert K.A."/>
        </authorList>
    </citation>
    <scope>NUCLEOTIDE SEQUENCE [LARGE SCALE GENOMIC DNA]</scope>
    <source>
        <strain evidence="2 3">DAOM 242723</strain>
    </source>
</reference>
<accession>A0A101MGK8</accession>
<sequence length="98" mass="11078">MDFAFYKESAESESQGAPKEMQQYQPGSSSASVSPIRLYTSFLVVHHIGYRHTLLKLVYIISNQVEVSLSMDHVRRTVIVSPHEETEDGYKSGYLPVV</sequence>
<proteinExistence type="predicted"/>
<keyword evidence="3" id="KW-1185">Reference proteome</keyword>
<protein>
    <submittedName>
        <fullName evidence="2">Uncharacterized protein</fullName>
    </submittedName>
</protein>
<feature type="region of interest" description="Disordered" evidence="1">
    <location>
        <begin position="1"/>
        <end position="33"/>
    </location>
</feature>
<dbReference type="Proteomes" id="UP000055045">
    <property type="component" value="Unassembled WGS sequence"/>
</dbReference>
<name>A0A101MGK8_PENFR</name>